<dbReference type="EMBL" id="SOSA01000123">
    <property type="protein sequence ID" value="THC96226.1"/>
    <property type="molecule type" value="Genomic_DNA"/>
</dbReference>
<dbReference type="GO" id="GO:0016491">
    <property type="term" value="F:oxidoreductase activity"/>
    <property type="evidence" value="ECO:0007669"/>
    <property type="project" value="UniProtKB-KW"/>
</dbReference>
<accession>A0A4S3JKY3</accession>
<evidence type="ECO:0000313" key="4">
    <source>
        <dbReference type="Proteomes" id="UP000308092"/>
    </source>
</evidence>
<dbReference type="SUPFAM" id="SSF51735">
    <property type="entry name" value="NAD(P)-binding Rossmann-fold domains"/>
    <property type="match status" value="1"/>
</dbReference>
<dbReference type="AlphaFoldDB" id="A0A4S3JKY3"/>
<name>A0A4S3JKY3_9EURO</name>
<evidence type="ECO:0000256" key="1">
    <source>
        <dbReference type="ARBA" id="ARBA00006484"/>
    </source>
</evidence>
<evidence type="ECO:0000313" key="3">
    <source>
        <dbReference type="EMBL" id="THC96226.1"/>
    </source>
</evidence>
<keyword evidence="4" id="KW-1185">Reference proteome</keyword>
<protein>
    <submittedName>
        <fullName evidence="3">Uncharacterized protein</fullName>
    </submittedName>
</protein>
<comment type="caution">
    <text evidence="3">The sequence shown here is derived from an EMBL/GenBank/DDBJ whole genome shotgun (WGS) entry which is preliminary data.</text>
</comment>
<dbReference type="PANTHER" id="PTHR43669:SF4">
    <property type="entry name" value="SHORT-CHAIN DEHYDROGENASE"/>
    <property type="match status" value="1"/>
</dbReference>
<evidence type="ECO:0000256" key="2">
    <source>
        <dbReference type="ARBA" id="ARBA00023002"/>
    </source>
</evidence>
<gene>
    <name evidence="3" type="ORF">EYZ11_004304</name>
</gene>
<dbReference type="InterPro" id="IPR002347">
    <property type="entry name" value="SDR_fam"/>
</dbReference>
<dbReference type="InterPro" id="IPR036291">
    <property type="entry name" value="NAD(P)-bd_dom_sf"/>
</dbReference>
<dbReference type="Pfam" id="PF00106">
    <property type="entry name" value="adh_short"/>
    <property type="match status" value="1"/>
</dbReference>
<reference evidence="3 4" key="1">
    <citation type="submission" date="2019-03" db="EMBL/GenBank/DDBJ databases">
        <title>The genome sequence of a newly discovered highly antifungal drug resistant Aspergillus species, Aspergillus tanneri NIH 1004.</title>
        <authorList>
            <person name="Mounaud S."/>
            <person name="Singh I."/>
            <person name="Joardar V."/>
            <person name="Pakala S."/>
            <person name="Pakala S."/>
            <person name="Venepally P."/>
            <person name="Hoover J."/>
            <person name="Nierman W."/>
            <person name="Chung J."/>
            <person name="Losada L."/>
        </authorList>
    </citation>
    <scope>NUCLEOTIDE SEQUENCE [LARGE SCALE GENOMIC DNA]</scope>
    <source>
        <strain evidence="3 4">NIH1004</strain>
    </source>
</reference>
<dbReference type="Proteomes" id="UP000308092">
    <property type="component" value="Unassembled WGS sequence"/>
</dbReference>
<dbReference type="PANTHER" id="PTHR43669">
    <property type="entry name" value="5-KETO-D-GLUCONATE 5-REDUCTASE"/>
    <property type="match status" value="1"/>
</dbReference>
<proteinExistence type="inferred from homology"/>
<comment type="similarity">
    <text evidence="1">Belongs to the short-chain dehydrogenases/reductases (SDR) family.</text>
</comment>
<sequence length="250" mass="27039">MSKPVVLILGAGANVGTAVARKFSQDGYQVAVSARRIANGISPEGYITIQADLSEKTAVPQIFEKVKSAAGIPSVVIYNAATFTPPPSNAPLSLSPEALDRDIWVNTHSAIIAADHAVRGFEQLPETATKTFIYTGNWLNKTISASSALLTLGVGKAASAYWIGSANQTYSQKGYRFYYADQRTPEGTSMRTGVDGEAHAEFFKQLADWQDPSVPWLATFVKGKGYCDAWYSSSQPRTPPTVVLNKQLWI</sequence>
<dbReference type="STRING" id="1220188.A0A4S3JKY3"/>
<organism evidence="3 4">
    <name type="scientific">Aspergillus tanneri</name>
    <dbReference type="NCBI Taxonomy" id="1220188"/>
    <lineage>
        <taxon>Eukaryota</taxon>
        <taxon>Fungi</taxon>
        <taxon>Dikarya</taxon>
        <taxon>Ascomycota</taxon>
        <taxon>Pezizomycotina</taxon>
        <taxon>Eurotiomycetes</taxon>
        <taxon>Eurotiomycetidae</taxon>
        <taxon>Eurotiales</taxon>
        <taxon>Aspergillaceae</taxon>
        <taxon>Aspergillus</taxon>
        <taxon>Aspergillus subgen. Circumdati</taxon>
    </lineage>
</organism>
<dbReference type="Gene3D" id="3.40.50.720">
    <property type="entry name" value="NAD(P)-binding Rossmann-like Domain"/>
    <property type="match status" value="1"/>
</dbReference>
<keyword evidence="2" id="KW-0560">Oxidoreductase</keyword>
<dbReference type="CDD" id="cd05233">
    <property type="entry name" value="SDR_c"/>
    <property type="match status" value="1"/>
</dbReference>
<dbReference type="VEuPathDB" id="FungiDB:EYZ11_004304"/>